<keyword evidence="7" id="KW-1185">Reference proteome</keyword>
<reference evidence="7" key="1">
    <citation type="journal article" date="2019" name="Int. J. Syst. Evol. Microbiol.">
        <title>The Global Catalogue of Microorganisms (GCM) 10K type strain sequencing project: providing services to taxonomists for standard genome sequencing and annotation.</title>
        <authorList>
            <consortium name="The Broad Institute Genomics Platform"/>
            <consortium name="The Broad Institute Genome Sequencing Center for Infectious Disease"/>
            <person name="Wu L."/>
            <person name="Ma J."/>
        </authorList>
    </citation>
    <scope>NUCLEOTIDE SEQUENCE [LARGE SCALE GENOMIC DNA]</scope>
    <source>
        <strain evidence="7">CCUG 67170</strain>
    </source>
</reference>
<evidence type="ECO:0000256" key="2">
    <source>
        <dbReference type="ARBA" id="ARBA00022840"/>
    </source>
</evidence>
<evidence type="ECO:0000259" key="5">
    <source>
        <dbReference type="SMART" id="SM00382"/>
    </source>
</evidence>
<dbReference type="InterPro" id="IPR029493">
    <property type="entry name" value="RecD2-like_HHH"/>
</dbReference>
<dbReference type="Gene3D" id="2.30.30.940">
    <property type="match status" value="1"/>
</dbReference>
<evidence type="ECO:0000256" key="1">
    <source>
        <dbReference type="ARBA" id="ARBA00022741"/>
    </source>
</evidence>
<dbReference type="EC" id="5.6.2.3" evidence="3"/>
<dbReference type="SUPFAM" id="SSF52540">
    <property type="entry name" value="P-loop containing nucleoside triphosphate hydrolases"/>
    <property type="match status" value="2"/>
</dbReference>
<protein>
    <recommendedName>
        <fullName evidence="3">ATP-dependent RecD2 DNA helicase</fullName>
        <ecNumber evidence="3">5.6.2.3</ecNumber>
    </recommendedName>
    <alternativeName>
        <fullName evidence="3">DNA 5'-3' helicase subunit RecD2</fullName>
    </alternativeName>
</protein>
<dbReference type="SMART" id="SM00382">
    <property type="entry name" value="AAA"/>
    <property type="match status" value="1"/>
</dbReference>
<sequence>MEVFFSGTIERVIFENASNFYKIILLEIEDTDCDFNDFEIIVTGTIADVIEGENYTFWGELTQHPRYGEQLKVTRYERAKPTASGLVKYFSSDHFKGIGKKTAEKIVELYGDNPIDKILADPSKLATISGLSKVNREAFLTKLKINYGTEQIISKLAELGLTGRMALQLYEVYKDETLTVIEDNPYCLVEEIKGIGFKIADNLAEKLGIASDSSNRYRAAILHSILEACIEEGDTYIEARDLLEKAITLLEDARPETVSEEAVAYELTQLLADQKLQNIDTKIFDNSLFYAEQGIKKHLTRILDTQLGEPISKEEIQSHLSQIQEELGIHYDQVQEQAIETAINSKVFILTGGPGTGKTTVINGFIETYARLHNIDLNKGNLPILLAAPTGRAARRMSELTKLPAATIHRHLGLNGDNDYQAMDDYLDCDLIIIDEFSMVDTWLAHQLFSSISSNTQVIIVGDSDQLPSVGPGQVLADLLHIAELPQVSLTKIFRQSDDSTIVTLASHIRQGQTPADLTSKKADRSYFEAQAQFIPDMVIKIVSSAIKSGIAKEDIQILAPMYRGQAGINTLNTLMQDLLNPADGQQEFLFNETKFRLRDKVLHLVNDAEQNVFNGDIGYITELIPAKYSDSKQDEIVLSFDGTEVNYPRNDWLKITLAYAMSIHKSQGSEFPVVILPITRQSGRMLQRNLIYTAITRSKSKLVMLGELQAFDYAIKNTGTRRKTYLIQRFHPDAPEISEPSQPVTESPKVTESETPDFQEEQDKPKQTLPEQKNKPLSLAEGLSTHTSVTYPTQEKGSQQSDDLTEQLLLFPDGEENLNPQDYRLTSQNINTIDPMIGIRQEDIDLFFKTR</sequence>
<dbReference type="Gene3D" id="3.40.50.300">
    <property type="entry name" value="P-loop containing nucleotide triphosphate hydrolases"/>
    <property type="match status" value="2"/>
</dbReference>
<dbReference type="Gene3D" id="1.10.10.2220">
    <property type="match status" value="1"/>
</dbReference>
<evidence type="ECO:0000256" key="3">
    <source>
        <dbReference type="HAMAP-Rule" id="MF_01488"/>
    </source>
</evidence>
<dbReference type="InterPro" id="IPR027417">
    <property type="entry name" value="P-loop_NTPase"/>
</dbReference>
<comment type="similarity">
    <text evidence="3">Belongs to the RecD family. RecD2 subfamily.</text>
</comment>
<comment type="caution">
    <text evidence="6">The sequence shown here is derived from an EMBL/GenBank/DDBJ whole genome shotgun (WGS) entry which is preliminary data.</text>
</comment>
<feature type="binding site" evidence="3">
    <location>
        <begin position="355"/>
        <end position="359"/>
    </location>
    <ligand>
        <name>ATP</name>
        <dbReference type="ChEBI" id="CHEBI:30616"/>
    </ligand>
</feature>
<dbReference type="CDD" id="cd18809">
    <property type="entry name" value="SF1_C_RecD"/>
    <property type="match status" value="1"/>
</dbReference>
<evidence type="ECO:0000313" key="7">
    <source>
        <dbReference type="Proteomes" id="UP001595807"/>
    </source>
</evidence>
<dbReference type="InterPro" id="IPR006345">
    <property type="entry name" value="RecD2"/>
</dbReference>
<accession>A0ABV8CT33</accession>
<keyword evidence="2 3" id="KW-0067">ATP-binding</keyword>
<dbReference type="InterPro" id="IPR055446">
    <property type="entry name" value="RecD2_N_OB"/>
</dbReference>
<name>A0ABV8CT33_9STRE</name>
<keyword evidence="1 3" id="KW-0547">Nucleotide-binding</keyword>
<dbReference type="InterPro" id="IPR041451">
    <property type="entry name" value="RecD2_SH13"/>
</dbReference>
<gene>
    <name evidence="3" type="primary">recD2</name>
    <name evidence="6" type="ORF">ACFORF_01375</name>
</gene>
<evidence type="ECO:0000313" key="6">
    <source>
        <dbReference type="EMBL" id="MFC3927286.1"/>
    </source>
</evidence>
<dbReference type="Pfam" id="PF18335">
    <property type="entry name" value="SH3_13"/>
    <property type="match status" value="1"/>
</dbReference>
<proteinExistence type="inferred from homology"/>
<dbReference type="Proteomes" id="UP001595807">
    <property type="component" value="Unassembled WGS sequence"/>
</dbReference>
<comment type="function">
    <text evidence="3">DNA-dependent ATPase and ATP-dependent 5'-3' DNA helicase. Has no activity on blunt DNA or DNA with 3'-overhangs, requires at least 10 bases of 5'-ssDNA for helicase activity.</text>
</comment>
<dbReference type="Pfam" id="PF13538">
    <property type="entry name" value="UvrD_C_2"/>
    <property type="match status" value="1"/>
</dbReference>
<dbReference type="Pfam" id="PF14490">
    <property type="entry name" value="HHH_RecD2"/>
    <property type="match status" value="1"/>
</dbReference>
<comment type="catalytic activity">
    <reaction evidence="3">
        <text>ATP + H2O = ADP + phosphate + H(+)</text>
        <dbReference type="Rhea" id="RHEA:13065"/>
        <dbReference type="ChEBI" id="CHEBI:15377"/>
        <dbReference type="ChEBI" id="CHEBI:15378"/>
        <dbReference type="ChEBI" id="CHEBI:30616"/>
        <dbReference type="ChEBI" id="CHEBI:43474"/>
        <dbReference type="ChEBI" id="CHEBI:456216"/>
        <dbReference type="EC" id="5.6.2.3"/>
    </reaction>
</comment>
<dbReference type="Pfam" id="PF13245">
    <property type="entry name" value="AAA_19"/>
    <property type="match status" value="1"/>
</dbReference>
<evidence type="ECO:0000256" key="4">
    <source>
        <dbReference type="SAM" id="MobiDB-lite"/>
    </source>
</evidence>
<feature type="region of interest" description="Disordered" evidence="4">
    <location>
        <begin position="732"/>
        <end position="784"/>
    </location>
</feature>
<keyword evidence="3" id="KW-0413">Isomerase</keyword>
<dbReference type="PANTHER" id="PTHR43788">
    <property type="entry name" value="DNA2/NAM7 HELICASE FAMILY MEMBER"/>
    <property type="match status" value="1"/>
</dbReference>
<dbReference type="HAMAP" id="MF_01488">
    <property type="entry name" value="RecD2"/>
    <property type="match status" value="1"/>
</dbReference>
<feature type="domain" description="AAA+ ATPase" evidence="5">
    <location>
        <begin position="344"/>
        <end position="489"/>
    </location>
</feature>
<keyword evidence="3" id="KW-0378">Hydrolase</keyword>
<organism evidence="6 7">
    <name type="scientific">Streptococcus caprae</name>
    <dbReference type="NCBI Taxonomy" id="1640501"/>
    <lineage>
        <taxon>Bacteria</taxon>
        <taxon>Bacillati</taxon>
        <taxon>Bacillota</taxon>
        <taxon>Bacilli</taxon>
        <taxon>Lactobacillales</taxon>
        <taxon>Streptococcaceae</taxon>
        <taxon>Streptococcus</taxon>
    </lineage>
</organism>
<dbReference type="NCBIfam" id="TIGR01448">
    <property type="entry name" value="recD_rel"/>
    <property type="match status" value="1"/>
</dbReference>
<dbReference type="EMBL" id="JBHRZV010000006">
    <property type="protein sequence ID" value="MFC3927286.1"/>
    <property type="molecule type" value="Genomic_DNA"/>
</dbReference>
<dbReference type="CDD" id="cd17933">
    <property type="entry name" value="DEXSc_RecD-like"/>
    <property type="match status" value="1"/>
</dbReference>
<dbReference type="PANTHER" id="PTHR43788:SF6">
    <property type="entry name" value="DNA HELICASE B"/>
    <property type="match status" value="1"/>
</dbReference>
<dbReference type="InterPro" id="IPR003593">
    <property type="entry name" value="AAA+_ATPase"/>
</dbReference>
<keyword evidence="3" id="KW-0238">DNA-binding</keyword>
<dbReference type="RefSeq" id="WP_380424642.1">
    <property type="nucleotide sequence ID" value="NZ_JBHRZV010000006.1"/>
</dbReference>
<dbReference type="InterPro" id="IPR050534">
    <property type="entry name" value="Coronavir_polyprotein_1ab"/>
</dbReference>
<feature type="compositionally biased region" description="Polar residues" evidence="4">
    <location>
        <begin position="740"/>
        <end position="751"/>
    </location>
</feature>
<keyword evidence="3" id="KW-0347">Helicase</keyword>
<dbReference type="InterPro" id="IPR027785">
    <property type="entry name" value="UvrD-like_helicase_C"/>
</dbReference>
<dbReference type="Pfam" id="PF23139">
    <property type="entry name" value="OB_YrrC"/>
    <property type="match status" value="1"/>
</dbReference>